<accession>D1CBT8</accession>
<organism evidence="7 8">
    <name type="scientific">Thermobaculum terrenum (strain ATCC BAA-798 / CCMEE 7001 / YNP1)</name>
    <dbReference type="NCBI Taxonomy" id="525904"/>
    <lineage>
        <taxon>Bacteria</taxon>
        <taxon>Bacillati</taxon>
        <taxon>Chloroflexota</taxon>
        <taxon>Chloroflexia</taxon>
        <taxon>Candidatus Thermobaculales</taxon>
        <taxon>Candidatus Thermobaculaceae</taxon>
        <taxon>Thermobaculum</taxon>
    </lineage>
</organism>
<dbReference type="PROSITE" id="PS51128">
    <property type="entry name" value="ZF_DKSA_2"/>
    <property type="match status" value="1"/>
</dbReference>
<evidence type="ECO:0000313" key="8">
    <source>
        <dbReference type="Proteomes" id="UP000000323"/>
    </source>
</evidence>
<dbReference type="Pfam" id="PF01258">
    <property type="entry name" value="zf-dskA_traR"/>
    <property type="match status" value="1"/>
</dbReference>
<feature type="zinc finger region" description="dksA C4-type" evidence="4">
    <location>
        <begin position="93"/>
        <end position="117"/>
    </location>
</feature>
<dbReference type="SUPFAM" id="SSF109635">
    <property type="entry name" value="DnaK suppressor protein DksA, alpha-hairpin domain"/>
    <property type="match status" value="1"/>
</dbReference>
<dbReference type="KEGG" id="ttr:Tter_1346"/>
<proteinExistence type="predicted"/>
<sequence length="126" mass="14661">MAIRDQQISELRKRLEDERARLVSELRDLQSDASQWGESVRDEDSSYGNHMADEGTDTFEQEKEIALQRNLRSVLNEIEAALKRMDEGTYGICIDCGQEIPIERLMARPYAVRCVADQEKYDRVHR</sequence>
<dbReference type="PANTHER" id="PTHR33823:SF4">
    <property type="entry name" value="GENERAL STRESS PROTEIN 16O"/>
    <property type="match status" value="1"/>
</dbReference>
<evidence type="ECO:0000259" key="6">
    <source>
        <dbReference type="Pfam" id="PF01258"/>
    </source>
</evidence>
<dbReference type="EMBL" id="CP001825">
    <property type="protein sequence ID" value="ACZ42253.1"/>
    <property type="molecule type" value="Genomic_DNA"/>
</dbReference>
<dbReference type="Gene3D" id="1.20.120.910">
    <property type="entry name" value="DksA, coiled-coil domain"/>
    <property type="match status" value="1"/>
</dbReference>
<dbReference type="RefSeq" id="WP_012875288.1">
    <property type="nucleotide sequence ID" value="NC_013525.1"/>
</dbReference>
<dbReference type="InterPro" id="IPR000962">
    <property type="entry name" value="Znf_DskA_TraR"/>
</dbReference>
<dbReference type="AlphaFoldDB" id="D1CBT8"/>
<keyword evidence="8" id="KW-1185">Reference proteome</keyword>
<evidence type="ECO:0000256" key="5">
    <source>
        <dbReference type="SAM" id="MobiDB-lite"/>
    </source>
</evidence>
<protein>
    <submittedName>
        <fullName evidence="7">Transcriptional regulator, TraR/DksA family</fullName>
    </submittedName>
</protein>
<name>D1CBT8_THET1</name>
<evidence type="ECO:0000256" key="2">
    <source>
        <dbReference type="ARBA" id="ARBA00022771"/>
    </source>
</evidence>
<evidence type="ECO:0000256" key="3">
    <source>
        <dbReference type="ARBA" id="ARBA00022833"/>
    </source>
</evidence>
<keyword evidence="1" id="KW-0479">Metal-binding</keyword>
<reference evidence="8" key="1">
    <citation type="journal article" date="2010" name="Stand. Genomic Sci.">
        <title>Complete genome sequence of 'Thermobaculum terrenum' type strain (YNP1).</title>
        <authorList>
            <person name="Kiss H."/>
            <person name="Cleland D."/>
            <person name="Lapidus A."/>
            <person name="Lucas S."/>
            <person name="Glavina Del Rio T."/>
            <person name="Nolan M."/>
            <person name="Tice H."/>
            <person name="Han C."/>
            <person name="Goodwin L."/>
            <person name="Pitluck S."/>
            <person name="Liolios K."/>
            <person name="Ivanova N."/>
            <person name="Mavromatis K."/>
            <person name="Ovchinnikova G."/>
            <person name="Pati A."/>
            <person name="Chen A."/>
            <person name="Palaniappan K."/>
            <person name="Land M."/>
            <person name="Hauser L."/>
            <person name="Chang Y."/>
            <person name="Jeffries C."/>
            <person name="Lu M."/>
            <person name="Brettin T."/>
            <person name="Detter J."/>
            <person name="Goker M."/>
            <person name="Tindall B."/>
            <person name="Beck B."/>
            <person name="McDermott T."/>
            <person name="Woyke T."/>
            <person name="Bristow J."/>
            <person name="Eisen J."/>
            <person name="Markowitz V."/>
            <person name="Hugenholtz P."/>
            <person name="Kyrpides N."/>
            <person name="Klenk H."/>
            <person name="Cheng J."/>
        </authorList>
    </citation>
    <scope>NUCLEOTIDE SEQUENCE [LARGE SCALE GENOMIC DNA]</scope>
    <source>
        <strain evidence="8">ATCC BAA-798 / YNP1</strain>
    </source>
</reference>
<dbReference type="Proteomes" id="UP000000323">
    <property type="component" value="Chromosome 1"/>
</dbReference>
<gene>
    <name evidence="7" type="ordered locus">Tter_1346</name>
</gene>
<keyword evidence="3" id="KW-0862">Zinc</keyword>
<dbReference type="InterPro" id="IPR037187">
    <property type="entry name" value="DnaK_N"/>
</dbReference>
<dbReference type="SUPFAM" id="SSF57716">
    <property type="entry name" value="Glucocorticoid receptor-like (DNA-binding domain)"/>
    <property type="match status" value="1"/>
</dbReference>
<dbReference type="PANTHER" id="PTHR33823">
    <property type="entry name" value="RNA POLYMERASE-BINDING TRANSCRIPTION FACTOR DKSA-RELATED"/>
    <property type="match status" value="1"/>
</dbReference>
<dbReference type="HOGENOM" id="CLU_043144_4_2_0"/>
<dbReference type="GO" id="GO:0008270">
    <property type="term" value="F:zinc ion binding"/>
    <property type="evidence" value="ECO:0007669"/>
    <property type="project" value="UniProtKB-KW"/>
</dbReference>
<dbReference type="eggNOG" id="COG1734">
    <property type="taxonomic scope" value="Bacteria"/>
</dbReference>
<feature type="domain" description="Zinc finger DksA/TraR C4-type" evidence="6">
    <location>
        <begin position="88"/>
        <end position="122"/>
    </location>
</feature>
<keyword evidence="2" id="KW-0863">Zinc-finger</keyword>
<evidence type="ECO:0000256" key="4">
    <source>
        <dbReference type="PROSITE-ProRule" id="PRU00510"/>
    </source>
</evidence>
<evidence type="ECO:0000256" key="1">
    <source>
        <dbReference type="ARBA" id="ARBA00022723"/>
    </source>
</evidence>
<dbReference type="STRING" id="525904.Tter_1346"/>
<feature type="region of interest" description="Disordered" evidence="5">
    <location>
        <begin position="29"/>
        <end position="55"/>
    </location>
</feature>
<evidence type="ECO:0000313" key="7">
    <source>
        <dbReference type="EMBL" id="ACZ42253.1"/>
    </source>
</evidence>
<dbReference type="OrthoDB" id="9811543at2"/>